<gene>
    <name evidence="12" type="ORF">LX32DRAFT_660878</name>
</gene>
<comment type="caution">
    <text evidence="12">The sequence shown here is derived from an EMBL/GenBank/DDBJ whole genome shotgun (WGS) entry which is preliminary data.</text>
</comment>
<name>A0AAD9HPY4_9PEZI</name>
<keyword evidence="3" id="KW-0645">Protease</keyword>
<evidence type="ECO:0000256" key="5">
    <source>
        <dbReference type="ARBA" id="ARBA00022729"/>
    </source>
</evidence>
<organism evidence="12 13">
    <name type="scientific">Colletotrichum zoysiae</name>
    <dbReference type="NCBI Taxonomy" id="1216348"/>
    <lineage>
        <taxon>Eukaryota</taxon>
        <taxon>Fungi</taxon>
        <taxon>Dikarya</taxon>
        <taxon>Ascomycota</taxon>
        <taxon>Pezizomycotina</taxon>
        <taxon>Sordariomycetes</taxon>
        <taxon>Hypocreomycetidae</taxon>
        <taxon>Glomerellales</taxon>
        <taxon>Glomerellaceae</taxon>
        <taxon>Colletotrichum</taxon>
        <taxon>Colletotrichum graminicola species complex</taxon>
    </lineage>
</organism>
<dbReference type="GO" id="GO:0006508">
    <property type="term" value="P:proteolysis"/>
    <property type="evidence" value="ECO:0007669"/>
    <property type="project" value="UniProtKB-KW"/>
</dbReference>
<reference evidence="12" key="1">
    <citation type="submission" date="2021-06" db="EMBL/GenBank/DDBJ databases">
        <title>Comparative genomics, transcriptomics and evolutionary studies reveal genomic signatures of adaptation to plant cell wall in hemibiotrophic fungi.</title>
        <authorList>
            <consortium name="DOE Joint Genome Institute"/>
            <person name="Baroncelli R."/>
            <person name="Diaz J.F."/>
            <person name="Benocci T."/>
            <person name="Peng M."/>
            <person name="Battaglia E."/>
            <person name="Haridas S."/>
            <person name="Andreopoulos W."/>
            <person name="Labutti K."/>
            <person name="Pangilinan J."/>
            <person name="Floch G.L."/>
            <person name="Makela M.R."/>
            <person name="Henrissat B."/>
            <person name="Grigoriev I.V."/>
            <person name="Crouch J.A."/>
            <person name="De Vries R.P."/>
            <person name="Sukno S.A."/>
            <person name="Thon M.R."/>
        </authorList>
    </citation>
    <scope>NUCLEOTIDE SEQUENCE</scope>
    <source>
        <strain evidence="12">MAFF235873</strain>
    </source>
</reference>
<evidence type="ECO:0000256" key="3">
    <source>
        <dbReference type="ARBA" id="ARBA00022670"/>
    </source>
</evidence>
<keyword evidence="7" id="KW-0862">Zinc</keyword>
<feature type="chain" id="PRO_5041942281" evidence="10">
    <location>
        <begin position="21"/>
        <end position="290"/>
    </location>
</feature>
<evidence type="ECO:0000256" key="10">
    <source>
        <dbReference type="SAM" id="SignalP"/>
    </source>
</evidence>
<keyword evidence="13" id="KW-1185">Reference proteome</keyword>
<sequence length="290" mass="31791">MLQIWARLLGAALMAGVTFALPFGSHSHEAPHGQPQQGWCAFGEYSLNSWEDLGVLERAKLEPSVDYGATINIPVNVFILGDSATQSRLNLSSPVVRLQDNLAYGYSSLGYSFGPFNTYHVYDSKLAQFSYGPRISDELLKIARHLRSGGAETLNIYLVPKMTTGVLGFSLFPHILMRNTPDALAIDGVLFSYYTMTHYLAEKTTIHEVGHWLGLVHPFQGGCLVPDGDGVPDTPQAEFKNDQQCVAEKDTCPGLPGIDLVRNYMMYSSMFADILSQLEDAPVLAAVSKP</sequence>
<evidence type="ECO:0000256" key="9">
    <source>
        <dbReference type="ARBA" id="ARBA00023157"/>
    </source>
</evidence>
<dbReference type="InterPro" id="IPR024079">
    <property type="entry name" value="MetalloPept_cat_dom_sf"/>
</dbReference>
<protein>
    <submittedName>
        <fullName evidence="12">Metalloprotease MEP1</fullName>
    </submittedName>
</protein>
<dbReference type="SUPFAM" id="SSF55486">
    <property type="entry name" value="Metalloproteases ('zincins'), catalytic domain"/>
    <property type="match status" value="1"/>
</dbReference>
<dbReference type="GO" id="GO:0008237">
    <property type="term" value="F:metallopeptidase activity"/>
    <property type="evidence" value="ECO:0007669"/>
    <property type="project" value="UniProtKB-KW"/>
</dbReference>
<keyword evidence="5 10" id="KW-0732">Signal</keyword>
<evidence type="ECO:0000256" key="2">
    <source>
        <dbReference type="ARBA" id="ARBA00008721"/>
    </source>
</evidence>
<evidence type="ECO:0000313" key="12">
    <source>
        <dbReference type="EMBL" id="KAK2032883.1"/>
    </source>
</evidence>
<keyword evidence="6" id="KW-0378">Hydrolase</keyword>
<keyword evidence="8 12" id="KW-0482">Metalloprotease</keyword>
<evidence type="ECO:0000256" key="4">
    <source>
        <dbReference type="ARBA" id="ARBA00022723"/>
    </source>
</evidence>
<dbReference type="EMBL" id="MU842826">
    <property type="protein sequence ID" value="KAK2032883.1"/>
    <property type="molecule type" value="Genomic_DNA"/>
</dbReference>
<feature type="domain" description="Peptidase M43 pregnancy-associated plasma-A" evidence="11">
    <location>
        <begin position="189"/>
        <end position="270"/>
    </location>
</feature>
<keyword evidence="9" id="KW-1015">Disulfide bond</keyword>
<comment type="similarity">
    <text evidence="2">Belongs to the peptidase M43B family.</text>
</comment>
<proteinExistence type="inferred from homology"/>
<feature type="signal peptide" evidence="10">
    <location>
        <begin position="1"/>
        <end position="20"/>
    </location>
</feature>
<dbReference type="Gene3D" id="3.40.390.10">
    <property type="entry name" value="Collagenase (Catalytic Domain)"/>
    <property type="match status" value="1"/>
</dbReference>
<evidence type="ECO:0000259" key="11">
    <source>
        <dbReference type="Pfam" id="PF05572"/>
    </source>
</evidence>
<accession>A0AAD9HPY4</accession>
<dbReference type="Pfam" id="PF05572">
    <property type="entry name" value="Peptidase_M43"/>
    <property type="match status" value="1"/>
</dbReference>
<dbReference type="GO" id="GO:0046872">
    <property type="term" value="F:metal ion binding"/>
    <property type="evidence" value="ECO:0007669"/>
    <property type="project" value="UniProtKB-KW"/>
</dbReference>
<comment type="function">
    <text evidence="1">Secreted metalloproteinase that allows assimilation of proteinaceous substrates.</text>
</comment>
<dbReference type="PANTHER" id="PTHR47466">
    <property type="match status" value="1"/>
</dbReference>
<dbReference type="Proteomes" id="UP001232148">
    <property type="component" value="Unassembled WGS sequence"/>
</dbReference>
<evidence type="ECO:0000256" key="8">
    <source>
        <dbReference type="ARBA" id="ARBA00023049"/>
    </source>
</evidence>
<dbReference type="InterPro" id="IPR008754">
    <property type="entry name" value="Peptidase_M43"/>
</dbReference>
<dbReference type="PANTHER" id="PTHR47466:SF1">
    <property type="entry name" value="METALLOPROTEASE MEP1 (AFU_ORTHOLOGUE AFUA_1G07730)-RELATED"/>
    <property type="match status" value="1"/>
</dbReference>
<keyword evidence="4" id="KW-0479">Metal-binding</keyword>
<evidence type="ECO:0000256" key="6">
    <source>
        <dbReference type="ARBA" id="ARBA00022801"/>
    </source>
</evidence>
<evidence type="ECO:0000256" key="1">
    <source>
        <dbReference type="ARBA" id="ARBA00003174"/>
    </source>
</evidence>
<dbReference type="AlphaFoldDB" id="A0AAD9HPY4"/>
<evidence type="ECO:0000313" key="13">
    <source>
        <dbReference type="Proteomes" id="UP001232148"/>
    </source>
</evidence>
<evidence type="ECO:0000256" key="7">
    <source>
        <dbReference type="ARBA" id="ARBA00022833"/>
    </source>
</evidence>